<dbReference type="InterPro" id="IPR006156">
    <property type="entry name" value="Dihydroneopterin_aldolase"/>
</dbReference>
<dbReference type="Gene3D" id="3.30.1130.10">
    <property type="match status" value="1"/>
</dbReference>
<accession>A0A399E4P9</accession>
<dbReference type="InterPro" id="IPR006157">
    <property type="entry name" value="FolB_dom"/>
</dbReference>
<dbReference type="Pfam" id="PF02152">
    <property type="entry name" value="FolB"/>
    <property type="match status" value="1"/>
</dbReference>
<proteinExistence type="inferred from homology"/>
<dbReference type="UniPathway" id="UPA00077">
    <property type="reaction ID" value="UER00154"/>
</dbReference>
<evidence type="ECO:0000259" key="7">
    <source>
        <dbReference type="SMART" id="SM00905"/>
    </source>
</evidence>
<dbReference type="SMART" id="SM00905">
    <property type="entry name" value="FolB"/>
    <property type="match status" value="1"/>
</dbReference>
<dbReference type="GO" id="GO:0046654">
    <property type="term" value="P:tetrahydrofolate biosynthetic process"/>
    <property type="evidence" value="ECO:0007669"/>
    <property type="project" value="UniProtKB-UniRule"/>
</dbReference>
<reference evidence="8 9" key="1">
    <citation type="submission" date="2018-08" db="EMBL/GenBank/DDBJ databases">
        <title>Meiothermus cateniformans JCM 15151 genome sequencing project.</title>
        <authorList>
            <person name="Da Costa M.S."/>
            <person name="Albuquerque L."/>
            <person name="Raposo P."/>
            <person name="Froufe H.J.C."/>
            <person name="Barroso C.S."/>
            <person name="Egas C."/>
        </authorList>
    </citation>
    <scope>NUCLEOTIDE SEQUENCE [LARGE SCALE GENOMIC DNA]</scope>
    <source>
        <strain evidence="8 9">JCM 15151</strain>
    </source>
</reference>
<evidence type="ECO:0000256" key="5">
    <source>
        <dbReference type="ARBA" id="ARBA00023239"/>
    </source>
</evidence>
<dbReference type="Proteomes" id="UP000266089">
    <property type="component" value="Unassembled WGS sequence"/>
</dbReference>
<gene>
    <name evidence="8" type="primary">folB</name>
    <name evidence="8" type="ORF">Mcate_01444</name>
</gene>
<dbReference type="GO" id="GO:0004150">
    <property type="term" value="F:dihydroneopterin aldolase activity"/>
    <property type="evidence" value="ECO:0007669"/>
    <property type="project" value="UniProtKB-UniRule"/>
</dbReference>
<comment type="caution">
    <text evidence="8">The sequence shown here is derived from an EMBL/GenBank/DDBJ whole genome shotgun (WGS) entry which is preliminary data.</text>
</comment>
<dbReference type="AlphaFoldDB" id="A0A399E4P9"/>
<feature type="domain" description="Dihydroneopterin aldolase/epimerase" evidence="7">
    <location>
        <begin position="4"/>
        <end position="115"/>
    </location>
</feature>
<evidence type="ECO:0000256" key="1">
    <source>
        <dbReference type="ARBA" id="ARBA00001353"/>
    </source>
</evidence>
<evidence type="ECO:0000313" key="8">
    <source>
        <dbReference type="EMBL" id="RIH77191.1"/>
    </source>
</evidence>
<dbReference type="GO" id="GO:0005737">
    <property type="term" value="C:cytoplasm"/>
    <property type="evidence" value="ECO:0007669"/>
    <property type="project" value="TreeGrafter"/>
</dbReference>
<organism evidence="8 9">
    <name type="scientific">Meiothermus taiwanensis</name>
    <dbReference type="NCBI Taxonomy" id="172827"/>
    <lineage>
        <taxon>Bacteria</taxon>
        <taxon>Thermotogati</taxon>
        <taxon>Deinococcota</taxon>
        <taxon>Deinococci</taxon>
        <taxon>Thermales</taxon>
        <taxon>Thermaceae</taxon>
        <taxon>Meiothermus</taxon>
    </lineage>
</organism>
<dbReference type="RefSeq" id="WP_027888903.1">
    <property type="nucleotide sequence ID" value="NZ_JBHSXZ010000033.1"/>
</dbReference>
<protein>
    <recommendedName>
        <fullName evidence="6">7,8-dihydroneopterin aldolase</fullName>
        <ecNumber evidence="6">4.1.2.25</ecNumber>
    </recommendedName>
</protein>
<dbReference type="GO" id="GO:0046656">
    <property type="term" value="P:folic acid biosynthetic process"/>
    <property type="evidence" value="ECO:0007669"/>
    <property type="project" value="UniProtKB-UniRule"/>
</dbReference>
<keyword evidence="4 6" id="KW-0289">Folate biosynthesis</keyword>
<dbReference type="NCBIfam" id="TIGR00526">
    <property type="entry name" value="folB_dom"/>
    <property type="match status" value="1"/>
</dbReference>
<dbReference type="KEGG" id="mtai:Mtai_v1c28520"/>
<dbReference type="PANTHER" id="PTHR42844:SF1">
    <property type="entry name" value="DIHYDRONEOPTERIN ALDOLASE 1-RELATED"/>
    <property type="match status" value="1"/>
</dbReference>
<dbReference type="EC" id="4.1.2.25" evidence="6"/>
<evidence type="ECO:0000313" key="9">
    <source>
        <dbReference type="Proteomes" id="UP000266089"/>
    </source>
</evidence>
<dbReference type="EMBL" id="QWKX01000030">
    <property type="protein sequence ID" value="RIH77191.1"/>
    <property type="molecule type" value="Genomic_DNA"/>
</dbReference>
<evidence type="ECO:0000256" key="3">
    <source>
        <dbReference type="ARBA" id="ARBA00005708"/>
    </source>
</evidence>
<evidence type="ECO:0000256" key="2">
    <source>
        <dbReference type="ARBA" id="ARBA00005013"/>
    </source>
</evidence>
<evidence type="ECO:0000256" key="6">
    <source>
        <dbReference type="RuleBase" id="RU362079"/>
    </source>
</evidence>
<dbReference type="PANTHER" id="PTHR42844">
    <property type="entry name" value="DIHYDRONEOPTERIN ALDOLASE 1-RELATED"/>
    <property type="match status" value="1"/>
</dbReference>
<comment type="pathway">
    <text evidence="2 6">Cofactor biosynthesis; tetrahydrofolate biosynthesis; 2-amino-4-hydroxy-6-hydroxymethyl-7,8-dihydropteridine diphosphate from 7,8-dihydroneopterin triphosphate: step 3/4.</text>
</comment>
<dbReference type="InterPro" id="IPR043133">
    <property type="entry name" value="GTP-CH-I_C/QueF"/>
</dbReference>
<comment type="function">
    <text evidence="6">Catalyzes the conversion of 7,8-dihydroneopterin to 6-hydroxymethyl-7,8-dihydropterin.</text>
</comment>
<dbReference type="SUPFAM" id="SSF55620">
    <property type="entry name" value="Tetrahydrobiopterin biosynthesis enzymes-like"/>
    <property type="match status" value="1"/>
</dbReference>
<keyword evidence="5 6" id="KW-0456">Lyase</keyword>
<comment type="catalytic activity">
    <reaction evidence="1 6">
        <text>7,8-dihydroneopterin = 6-hydroxymethyl-7,8-dihydropterin + glycolaldehyde</text>
        <dbReference type="Rhea" id="RHEA:10540"/>
        <dbReference type="ChEBI" id="CHEBI:17001"/>
        <dbReference type="ChEBI" id="CHEBI:17071"/>
        <dbReference type="ChEBI" id="CHEBI:44841"/>
        <dbReference type="EC" id="4.1.2.25"/>
    </reaction>
</comment>
<evidence type="ECO:0000256" key="4">
    <source>
        <dbReference type="ARBA" id="ARBA00022909"/>
    </source>
</evidence>
<sequence>MGRIVLAGIELYAHHGLHAEEERLGARFVVDVEMEVAFEGRPDAIGSTVDYSAVFRFVQKLATEQRFYLIEALADHLAEAILERFEEIRTLVVRVHKPHAPLPGVVRDVFVETRRTR</sequence>
<dbReference type="OrthoDB" id="9803748at2"/>
<comment type="similarity">
    <text evidence="3 6">Belongs to the DHNA family.</text>
</comment>
<name>A0A399E4P9_9DEIN</name>
<dbReference type="NCBIfam" id="TIGR00525">
    <property type="entry name" value="folB"/>
    <property type="match status" value="1"/>
</dbReference>